<evidence type="ECO:0000313" key="2">
    <source>
        <dbReference type="EMBL" id="KAK3239235.1"/>
    </source>
</evidence>
<organism evidence="2 3">
    <name type="scientific">Cymbomonas tetramitiformis</name>
    <dbReference type="NCBI Taxonomy" id="36881"/>
    <lineage>
        <taxon>Eukaryota</taxon>
        <taxon>Viridiplantae</taxon>
        <taxon>Chlorophyta</taxon>
        <taxon>Pyramimonadophyceae</taxon>
        <taxon>Pyramimonadales</taxon>
        <taxon>Pyramimonadaceae</taxon>
        <taxon>Cymbomonas</taxon>
    </lineage>
</organism>
<comment type="caution">
    <text evidence="2">The sequence shown here is derived from an EMBL/GenBank/DDBJ whole genome shotgun (WGS) entry which is preliminary data.</text>
</comment>
<evidence type="ECO:0000313" key="3">
    <source>
        <dbReference type="Proteomes" id="UP001190700"/>
    </source>
</evidence>
<proteinExistence type="predicted"/>
<dbReference type="Proteomes" id="UP001190700">
    <property type="component" value="Unassembled WGS sequence"/>
</dbReference>
<feature type="compositionally biased region" description="Polar residues" evidence="1">
    <location>
        <begin position="90"/>
        <end position="111"/>
    </location>
</feature>
<keyword evidence="3" id="KW-1185">Reference proteome</keyword>
<gene>
    <name evidence="2" type="ORF">CYMTET_50819</name>
</gene>
<reference evidence="2 3" key="1">
    <citation type="journal article" date="2015" name="Genome Biol. Evol.">
        <title>Comparative Genomics of a Bacterivorous Green Alga Reveals Evolutionary Causalities and Consequences of Phago-Mixotrophic Mode of Nutrition.</title>
        <authorList>
            <person name="Burns J.A."/>
            <person name="Paasch A."/>
            <person name="Narechania A."/>
            <person name="Kim E."/>
        </authorList>
    </citation>
    <scope>NUCLEOTIDE SEQUENCE [LARGE SCALE GENOMIC DNA]</scope>
    <source>
        <strain evidence="2 3">PLY_AMNH</strain>
    </source>
</reference>
<evidence type="ECO:0000256" key="1">
    <source>
        <dbReference type="SAM" id="MobiDB-lite"/>
    </source>
</evidence>
<protein>
    <submittedName>
        <fullName evidence="2">Uncharacterized protein</fullName>
    </submittedName>
</protein>
<accession>A0AAE0BNL4</accession>
<sequence length="239" mass="25758">VMRECPCEKGNQGAKGTREVRSEGLDLRGECSGLKAAAQDFGIENKSVVQYWATKWSKNEDIVAALRLCAELAANELTTATPLTEYPVSGGSSQPVTLSTGNTPPSAPQIPNTDSPAPVLNLLETFASTCVGVASGQVNLDANHVAHSSDGSGYCIPELVDLEVELDEDSVDEVTPPHFSPNKTSDFLYKELYKWAAQAVKDELLSTRHAQNLIFEKYGVHIDHTTRSFALPKGLLSPQ</sequence>
<name>A0AAE0BNL4_9CHLO</name>
<dbReference type="EMBL" id="LGRX02033987">
    <property type="protein sequence ID" value="KAK3239235.1"/>
    <property type="molecule type" value="Genomic_DNA"/>
</dbReference>
<dbReference type="AlphaFoldDB" id="A0AAE0BNL4"/>
<feature type="region of interest" description="Disordered" evidence="1">
    <location>
        <begin position="83"/>
        <end position="111"/>
    </location>
</feature>
<feature type="non-terminal residue" evidence="2">
    <location>
        <position position="1"/>
    </location>
</feature>